<reference evidence="1" key="1">
    <citation type="submission" date="2021-06" db="EMBL/GenBank/DDBJ databases">
        <authorList>
            <person name="Kallberg Y."/>
            <person name="Tangrot J."/>
            <person name="Rosling A."/>
        </authorList>
    </citation>
    <scope>NUCLEOTIDE SEQUENCE</scope>
    <source>
        <strain evidence="1">MA461A</strain>
    </source>
</reference>
<name>A0ACA9RZD9_9GLOM</name>
<protein>
    <submittedName>
        <fullName evidence="1">1094_t:CDS:1</fullName>
    </submittedName>
</protein>
<dbReference type="EMBL" id="CAJVQC010082045">
    <property type="protein sequence ID" value="CAG8819240.1"/>
    <property type="molecule type" value="Genomic_DNA"/>
</dbReference>
<evidence type="ECO:0000313" key="2">
    <source>
        <dbReference type="Proteomes" id="UP000789920"/>
    </source>
</evidence>
<gene>
    <name evidence="1" type="ORF">RPERSI_LOCUS25091</name>
</gene>
<dbReference type="Proteomes" id="UP000789920">
    <property type="component" value="Unassembled WGS sequence"/>
</dbReference>
<accession>A0ACA9RZD9</accession>
<keyword evidence="2" id="KW-1185">Reference proteome</keyword>
<proteinExistence type="predicted"/>
<sequence>KKAASILNVSALVNKSYKAIIRHFEALARNNKWTNQDRSIWPVSKESLI</sequence>
<feature type="non-terminal residue" evidence="1">
    <location>
        <position position="49"/>
    </location>
</feature>
<evidence type="ECO:0000313" key="1">
    <source>
        <dbReference type="EMBL" id="CAG8819240.1"/>
    </source>
</evidence>
<feature type="non-terminal residue" evidence="1">
    <location>
        <position position="1"/>
    </location>
</feature>
<comment type="caution">
    <text evidence="1">The sequence shown here is derived from an EMBL/GenBank/DDBJ whole genome shotgun (WGS) entry which is preliminary data.</text>
</comment>
<organism evidence="1 2">
    <name type="scientific">Racocetra persica</name>
    <dbReference type="NCBI Taxonomy" id="160502"/>
    <lineage>
        <taxon>Eukaryota</taxon>
        <taxon>Fungi</taxon>
        <taxon>Fungi incertae sedis</taxon>
        <taxon>Mucoromycota</taxon>
        <taxon>Glomeromycotina</taxon>
        <taxon>Glomeromycetes</taxon>
        <taxon>Diversisporales</taxon>
        <taxon>Gigasporaceae</taxon>
        <taxon>Racocetra</taxon>
    </lineage>
</organism>